<dbReference type="PANTHER" id="PTHR33138:SF59">
    <property type="entry name" value="LEAF RUST 10 DISEASE-RESISTANCE LOCUS RECEPTOR-LIKE PROTEIN KINASE-LIKE 1.2"/>
    <property type="match status" value="1"/>
</dbReference>
<evidence type="ECO:0000259" key="5">
    <source>
        <dbReference type="Pfam" id="PF13947"/>
    </source>
</evidence>
<keyword evidence="3" id="KW-0472">Membrane</keyword>
<dbReference type="GO" id="GO:0016020">
    <property type="term" value="C:membrane"/>
    <property type="evidence" value="ECO:0007669"/>
    <property type="project" value="UniProtKB-SubCell"/>
</dbReference>
<feature type="signal peptide" evidence="4">
    <location>
        <begin position="1"/>
        <end position="29"/>
    </location>
</feature>
<accession>A0A5N5GZR8</accession>
<keyword evidence="2 4" id="KW-0732">Signal</keyword>
<gene>
    <name evidence="6" type="ORF">D8674_037382</name>
</gene>
<reference evidence="6 7" key="2">
    <citation type="submission" date="2019-11" db="EMBL/GenBank/DDBJ databases">
        <title>A de novo genome assembly of a pear dwarfing rootstock.</title>
        <authorList>
            <person name="Wang F."/>
            <person name="Wang J."/>
            <person name="Li S."/>
            <person name="Zhang Y."/>
            <person name="Fang M."/>
            <person name="Ma L."/>
            <person name="Zhao Y."/>
            <person name="Jiang S."/>
        </authorList>
    </citation>
    <scope>NUCLEOTIDE SEQUENCE [LARGE SCALE GENOMIC DNA]</scope>
    <source>
        <strain evidence="6">S2</strain>
        <tissue evidence="6">Leaf</tissue>
    </source>
</reference>
<feature type="transmembrane region" description="Helical" evidence="3">
    <location>
        <begin position="256"/>
        <end position="281"/>
    </location>
</feature>
<reference evidence="6 7" key="1">
    <citation type="submission" date="2019-09" db="EMBL/GenBank/DDBJ databases">
        <authorList>
            <person name="Ou C."/>
        </authorList>
    </citation>
    <scope>NUCLEOTIDE SEQUENCE [LARGE SCALE GENOMIC DNA]</scope>
    <source>
        <strain evidence="6">S2</strain>
        <tissue evidence="6">Leaf</tissue>
    </source>
</reference>
<keyword evidence="3" id="KW-1133">Transmembrane helix</keyword>
<evidence type="ECO:0000256" key="4">
    <source>
        <dbReference type="SAM" id="SignalP"/>
    </source>
</evidence>
<proteinExistence type="predicted"/>
<comment type="caution">
    <text evidence="6">The sequence shown here is derived from an EMBL/GenBank/DDBJ whole genome shotgun (WGS) entry which is preliminary data.</text>
</comment>
<feature type="domain" description="Wall-associated receptor kinase galacturonan-binding" evidence="5">
    <location>
        <begin position="37"/>
        <end position="99"/>
    </location>
</feature>
<keyword evidence="7" id="KW-1185">Reference proteome</keyword>
<organism evidence="6 7">
    <name type="scientific">Pyrus ussuriensis x Pyrus communis</name>
    <dbReference type="NCBI Taxonomy" id="2448454"/>
    <lineage>
        <taxon>Eukaryota</taxon>
        <taxon>Viridiplantae</taxon>
        <taxon>Streptophyta</taxon>
        <taxon>Embryophyta</taxon>
        <taxon>Tracheophyta</taxon>
        <taxon>Spermatophyta</taxon>
        <taxon>Magnoliopsida</taxon>
        <taxon>eudicotyledons</taxon>
        <taxon>Gunneridae</taxon>
        <taxon>Pentapetalae</taxon>
        <taxon>rosids</taxon>
        <taxon>fabids</taxon>
        <taxon>Rosales</taxon>
        <taxon>Rosaceae</taxon>
        <taxon>Amygdaloideae</taxon>
        <taxon>Maleae</taxon>
        <taxon>Pyrus</taxon>
    </lineage>
</organism>
<dbReference type="PANTHER" id="PTHR33138">
    <property type="entry name" value="OS01G0690200 PROTEIN"/>
    <property type="match status" value="1"/>
</dbReference>
<feature type="chain" id="PRO_5024411458" description="Wall-associated receptor kinase galacturonan-binding domain-containing protein" evidence="4">
    <location>
        <begin position="30"/>
        <end position="310"/>
    </location>
</feature>
<dbReference type="Proteomes" id="UP000327157">
    <property type="component" value="Unassembled WGS sequence"/>
</dbReference>
<evidence type="ECO:0000313" key="6">
    <source>
        <dbReference type="EMBL" id="KAB2621136.1"/>
    </source>
</evidence>
<dbReference type="GO" id="GO:0030247">
    <property type="term" value="F:polysaccharide binding"/>
    <property type="evidence" value="ECO:0007669"/>
    <property type="project" value="InterPro"/>
</dbReference>
<name>A0A5N5GZR8_9ROSA</name>
<protein>
    <recommendedName>
        <fullName evidence="5">Wall-associated receptor kinase galacturonan-binding domain-containing protein</fullName>
    </recommendedName>
</protein>
<keyword evidence="3" id="KW-0812">Transmembrane</keyword>
<dbReference type="InterPro" id="IPR025287">
    <property type="entry name" value="WAK_GUB"/>
</dbReference>
<dbReference type="OrthoDB" id="1163072at2759"/>
<comment type="subcellular location">
    <subcellularLocation>
        <location evidence="1">Membrane</location>
        <topology evidence="1">Single-pass membrane protein</topology>
    </subcellularLocation>
</comment>
<evidence type="ECO:0000256" key="3">
    <source>
        <dbReference type="SAM" id="Phobius"/>
    </source>
</evidence>
<evidence type="ECO:0000256" key="2">
    <source>
        <dbReference type="ARBA" id="ARBA00022729"/>
    </source>
</evidence>
<evidence type="ECO:0000256" key="1">
    <source>
        <dbReference type="ARBA" id="ARBA00004167"/>
    </source>
</evidence>
<evidence type="ECO:0000313" key="7">
    <source>
        <dbReference type="Proteomes" id="UP000327157"/>
    </source>
</evidence>
<sequence>MRVQCSFTTSTIILFSALIFLAFIHRAQARDRKPVNCSTSCGEVQNIKYPFRLKGNPSGCGDPDHEFSCVNGKTILEIFPGKYYVHNSSYDDQNLRLVDVNFANRSCSLPSGSVKTADGKVMDFRFRGAVIYYASHFRFVKCSKNISSLPTAANYTRVPRLATTNGSYFYAVYVPEYYYPPQCSLVAVAPVDYHPDMKFTSYKAVMKLLQAGFDIGWSVKCRDCSLAKGCAVSSWVKPLTYECYIQCKEPTELQIILIYVAIGVGALIGLLCIILILVVVIRRCRRTRNEAKRNLQNQNQQSLTTEINSS</sequence>
<dbReference type="AlphaFoldDB" id="A0A5N5GZR8"/>
<dbReference type="Pfam" id="PF13947">
    <property type="entry name" value="GUB_WAK_bind"/>
    <property type="match status" value="1"/>
</dbReference>
<dbReference type="EMBL" id="SMOL01000240">
    <property type="protein sequence ID" value="KAB2621136.1"/>
    <property type="molecule type" value="Genomic_DNA"/>
</dbReference>